<gene>
    <name evidence="11" type="primary">rnmV</name>
    <name evidence="14" type="ORF">SAMN02910343_00450</name>
</gene>
<organism evidence="14 15">
    <name type="scientific">Allisonella histaminiformans</name>
    <dbReference type="NCBI Taxonomy" id="209880"/>
    <lineage>
        <taxon>Bacteria</taxon>
        <taxon>Bacillati</taxon>
        <taxon>Bacillota</taxon>
        <taxon>Negativicutes</taxon>
        <taxon>Veillonellales</taxon>
        <taxon>Veillonellaceae</taxon>
        <taxon>Allisonella</taxon>
    </lineage>
</organism>
<evidence type="ECO:0000259" key="13">
    <source>
        <dbReference type="PROSITE" id="PS50880"/>
    </source>
</evidence>
<accession>A0A1G5V7Y3</accession>
<dbReference type="Gene3D" id="3.40.1360.10">
    <property type="match status" value="1"/>
</dbReference>
<dbReference type="PANTHER" id="PTHR39156:SF2">
    <property type="entry name" value="DNA PRIMASE (BACTERIAL TYPE) AND SMALL PRIMASE-LIKE PROTEINS"/>
    <property type="match status" value="1"/>
</dbReference>
<keyword evidence="4 11" id="KW-0540">Nuclease</keyword>
<dbReference type="Pfam" id="PF01751">
    <property type="entry name" value="Toprim"/>
    <property type="match status" value="1"/>
</dbReference>
<dbReference type="SMART" id="SM00493">
    <property type="entry name" value="TOPRIM"/>
    <property type="match status" value="1"/>
</dbReference>
<dbReference type="AlphaFoldDB" id="A0A1G5V7Y3"/>
<dbReference type="CDD" id="cd01027">
    <property type="entry name" value="TOPRIM_RNase_M5_like"/>
    <property type="match status" value="1"/>
</dbReference>
<sequence length="181" mass="19722">MIKQVIVVEGKSDIARVSLAVEADMIATGGLGLSDKVIEQIRCAYERRGIIILTDPDGPGNHIRQKLTRLFPDALQAFVPKAEASTSTDVGIEDASPESIRRALANAHALTCTLEETFTMSDLIRAGMAGGKGAAARREKAAEKLHIGYGNARSFLKQLNHFNVTREDWERTISEMEDTNA</sequence>
<dbReference type="PANTHER" id="PTHR39156">
    <property type="entry name" value="RIBONUCLEASE M5"/>
    <property type="match status" value="1"/>
</dbReference>
<evidence type="ECO:0000256" key="11">
    <source>
        <dbReference type="HAMAP-Rule" id="MF_01469"/>
    </source>
</evidence>
<evidence type="ECO:0000256" key="10">
    <source>
        <dbReference type="ARBA" id="ARBA00022884"/>
    </source>
</evidence>
<evidence type="ECO:0000256" key="1">
    <source>
        <dbReference type="ARBA" id="ARBA00022490"/>
    </source>
</evidence>
<dbReference type="GO" id="GO:0043822">
    <property type="term" value="F:ribonuclease M5 activity"/>
    <property type="evidence" value="ECO:0007669"/>
    <property type="project" value="UniProtKB-UniRule"/>
</dbReference>
<dbReference type="NCBIfam" id="TIGR00334">
    <property type="entry name" value="5S_RNA_mat_M5"/>
    <property type="match status" value="1"/>
</dbReference>
<dbReference type="GO" id="GO:0019843">
    <property type="term" value="F:rRNA binding"/>
    <property type="evidence" value="ECO:0007669"/>
    <property type="project" value="UniProtKB-KW"/>
</dbReference>
<keyword evidence="5" id="KW-0479">Metal-binding</keyword>
<evidence type="ECO:0000256" key="5">
    <source>
        <dbReference type="ARBA" id="ARBA00022723"/>
    </source>
</evidence>
<keyword evidence="8 11" id="KW-0378">Hydrolase</keyword>
<dbReference type="RefSeq" id="WP_091363397.1">
    <property type="nucleotide sequence ID" value="NZ_FMXA01000005.1"/>
</dbReference>
<reference evidence="14 15" key="1">
    <citation type="submission" date="2016-10" db="EMBL/GenBank/DDBJ databases">
        <authorList>
            <person name="de Groot N.N."/>
        </authorList>
    </citation>
    <scope>NUCLEOTIDE SEQUENCE [LARGE SCALE GENOMIC DNA]</scope>
    <source>
        <strain evidence="14 15">DSM 15230</strain>
    </source>
</reference>
<comment type="catalytic activity">
    <reaction evidence="11">
        <text>Endonucleolytic cleavage of RNA, removing 21 and 42 nucleotides, respectively, from the 5'- and 3'-termini of a 5S-rRNA precursor.</text>
        <dbReference type="EC" id="3.1.26.8"/>
    </reaction>
</comment>
<dbReference type="InterPro" id="IPR006171">
    <property type="entry name" value="TOPRIM_dom"/>
</dbReference>
<keyword evidence="2 11" id="KW-0690">Ribosome biogenesis</keyword>
<dbReference type="HAMAP" id="MF_01469">
    <property type="entry name" value="RNase_M5"/>
    <property type="match status" value="1"/>
</dbReference>
<dbReference type="GO" id="GO:0046872">
    <property type="term" value="F:metal ion binding"/>
    <property type="evidence" value="ECO:0007669"/>
    <property type="project" value="UniProtKB-KW"/>
</dbReference>
<dbReference type="OrthoDB" id="9791329at2"/>
<dbReference type="GO" id="GO:0006364">
    <property type="term" value="P:rRNA processing"/>
    <property type="evidence" value="ECO:0007669"/>
    <property type="project" value="UniProtKB-UniRule"/>
</dbReference>
<dbReference type="InterPro" id="IPR025156">
    <property type="entry name" value="RNase_M5_C"/>
</dbReference>
<comment type="similarity">
    <text evidence="11">Belongs to the ribonuclease M5 family.</text>
</comment>
<evidence type="ECO:0000256" key="2">
    <source>
        <dbReference type="ARBA" id="ARBA00022517"/>
    </source>
</evidence>
<dbReference type="InterPro" id="IPR004466">
    <property type="entry name" value="RNase_M5"/>
</dbReference>
<proteinExistence type="inferred from homology"/>
<dbReference type="EC" id="3.1.26.8" evidence="11 12"/>
<keyword evidence="9" id="KW-0460">Magnesium</keyword>
<keyword evidence="1 11" id="KW-0963">Cytoplasm</keyword>
<feature type="domain" description="Toprim" evidence="13">
    <location>
        <begin position="3"/>
        <end position="90"/>
    </location>
</feature>
<keyword evidence="10 11" id="KW-0694">RNA-binding</keyword>
<comment type="function">
    <text evidence="11">Required for correct processing of both the 5' and 3' ends of 5S rRNA precursor. Cleaves both sides of a double-stranded region yielding mature 5S rRNA in one step.</text>
</comment>
<evidence type="ECO:0000256" key="12">
    <source>
        <dbReference type="NCBIfam" id="TIGR00334"/>
    </source>
</evidence>
<dbReference type="Pfam" id="PF13331">
    <property type="entry name" value="DUF4093"/>
    <property type="match status" value="1"/>
</dbReference>
<dbReference type="STRING" id="209880.SAMN02910343_00450"/>
<evidence type="ECO:0000256" key="4">
    <source>
        <dbReference type="ARBA" id="ARBA00022722"/>
    </source>
</evidence>
<evidence type="ECO:0000313" key="15">
    <source>
        <dbReference type="Proteomes" id="UP000199689"/>
    </source>
</evidence>
<keyword evidence="6 11" id="KW-0699">rRNA-binding</keyword>
<comment type="subcellular location">
    <subcellularLocation>
        <location evidence="11">Cytoplasm</location>
    </subcellularLocation>
</comment>
<protein>
    <recommendedName>
        <fullName evidence="11 12">Ribonuclease M5</fullName>
        <ecNumber evidence="11 12">3.1.26.8</ecNumber>
    </recommendedName>
    <alternativeName>
        <fullName evidence="11">RNase M5</fullName>
    </alternativeName>
    <alternativeName>
        <fullName evidence="11">Ribosomal RNA terminal maturase M5</fullName>
    </alternativeName>
</protein>
<evidence type="ECO:0000256" key="9">
    <source>
        <dbReference type="ARBA" id="ARBA00022842"/>
    </source>
</evidence>
<dbReference type="Proteomes" id="UP000199689">
    <property type="component" value="Unassembled WGS sequence"/>
</dbReference>
<keyword evidence="15" id="KW-1185">Reference proteome</keyword>
<dbReference type="GeneID" id="87755496"/>
<name>A0A1G5V7Y3_9FIRM</name>
<dbReference type="GO" id="GO:0005737">
    <property type="term" value="C:cytoplasm"/>
    <property type="evidence" value="ECO:0007669"/>
    <property type="project" value="UniProtKB-SubCell"/>
</dbReference>
<dbReference type="InterPro" id="IPR034141">
    <property type="entry name" value="TOPRIM_RNase_M5-like"/>
</dbReference>
<dbReference type="EMBL" id="FMXA01000005">
    <property type="protein sequence ID" value="SDA41982.1"/>
    <property type="molecule type" value="Genomic_DNA"/>
</dbReference>
<evidence type="ECO:0000256" key="6">
    <source>
        <dbReference type="ARBA" id="ARBA00022730"/>
    </source>
</evidence>
<dbReference type="PROSITE" id="PS50880">
    <property type="entry name" value="TOPRIM"/>
    <property type="match status" value="1"/>
</dbReference>
<evidence type="ECO:0000313" key="14">
    <source>
        <dbReference type="EMBL" id="SDA41982.1"/>
    </source>
</evidence>
<keyword evidence="7 11" id="KW-0255">Endonuclease</keyword>
<evidence type="ECO:0000256" key="3">
    <source>
        <dbReference type="ARBA" id="ARBA00022552"/>
    </source>
</evidence>
<keyword evidence="3 11" id="KW-0698">rRNA processing</keyword>
<evidence type="ECO:0000256" key="8">
    <source>
        <dbReference type="ARBA" id="ARBA00022801"/>
    </source>
</evidence>
<evidence type="ECO:0000256" key="7">
    <source>
        <dbReference type="ARBA" id="ARBA00022759"/>
    </source>
</evidence>
<dbReference type="SUPFAM" id="SSF110455">
    <property type="entry name" value="Toprim domain"/>
    <property type="match status" value="1"/>
</dbReference>